<protein>
    <recommendedName>
        <fullName evidence="16">Aminopeptidase N</fullName>
    </recommendedName>
</protein>
<feature type="binding site" evidence="8">
    <location>
        <position position="374"/>
    </location>
    <ligand>
        <name>Zn(2+)</name>
        <dbReference type="ChEBI" id="CHEBI:29105"/>
        <note>catalytic</note>
    </ligand>
</feature>
<keyword evidence="10" id="KW-0732">Signal</keyword>
<evidence type="ECO:0000256" key="4">
    <source>
        <dbReference type="ARBA" id="ARBA00022801"/>
    </source>
</evidence>
<dbReference type="Proteomes" id="UP001608902">
    <property type="component" value="Unassembled WGS sequence"/>
</dbReference>
<feature type="domain" description="Aminopeptidase N-like N-terminal" evidence="13">
    <location>
        <begin position="982"/>
        <end position="1183"/>
    </location>
</feature>
<evidence type="ECO:0000256" key="2">
    <source>
        <dbReference type="ARBA" id="ARBA00022670"/>
    </source>
</evidence>
<evidence type="ECO:0000256" key="7">
    <source>
        <dbReference type="PIRSR" id="PIRSR634016-1"/>
    </source>
</evidence>
<dbReference type="InterPro" id="IPR042097">
    <property type="entry name" value="Aminopeptidase_N-like_N_sf"/>
</dbReference>
<evidence type="ECO:0000313" key="14">
    <source>
        <dbReference type="EMBL" id="MFH4974960.1"/>
    </source>
</evidence>
<dbReference type="GO" id="GO:0046872">
    <property type="term" value="F:metal ion binding"/>
    <property type="evidence" value="ECO:0007669"/>
    <property type="project" value="UniProtKB-KW"/>
</dbReference>
<evidence type="ECO:0000259" key="13">
    <source>
        <dbReference type="Pfam" id="PF17900"/>
    </source>
</evidence>
<dbReference type="InterPro" id="IPR001930">
    <property type="entry name" value="Peptidase_M1"/>
</dbReference>
<dbReference type="CDD" id="cd09601">
    <property type="entry name" value="M1_APN-Q_like"/>
    <property type="match status" value="2"/>
</dbReference>
<keyword evidence="4" id="KW-0378">Hydrolase</keyword>
<evidence type="ECO:0008006" key="16">
    <source>
        <dbReference type="Google" id="ProtNLM"/>
    </source>
</evidence>
<dbReference type="Pfam" id="PF17900">
    <property type="entry name" value="Peptidase_M1_N"/>
    <property type="match status" value="2"/>
</dbReference>
<reference evidence="14 15" key="1">
    <citation type="submission" date="2024-08" db="EMBL/GenBank/DDBJ databases">
        <title>Gnathostoma spinigerum genome.</title>
        <authorList>
            <person name="Gonzalez-Bertolin B."/>
            <person name="Monzon S."/>
            <person name="Zaballos A."/>
            <person name="Jimenez P."/>
            <person name="Dekumyoy P."/>
            <person name="Varona S."/>
            <person name="Cuesta I."/>
            <person name="Sumanam S."/>
            <person name="Adisakwattana P."/>
            <person name="Gasser R.B."/>
            <person name="Hernandez-Gonzalez A."/>
            <person name="Young N.D."/>
            <person name="Perteguer M.J."/>
        </authorList>
    </citation>
    <scope>NUCLEOTIDE SEQUENCE [LARGE SCALE GENOMIC DNA]</scope>
    <source>
        <strain evidence="14">AL3</strain>
        <tissue evidence="14">Liver</tissue>
    </source>
</reference>
<feature type="domain" description="ERAP1-like C-terminal" evidence="12">
    <location>
        <begin position="607"/>
        <end position="919"/>
    </location>
</feature>
<dbReference type="InterPro" id="IPR024571">
    <property type="entry name" value="ERAP1-like_C_dom"/>
</dbReference>
<organism evidence="14 15">
    <name type="scientific">Gnathostoma spinigerum</name>
    <dbReference type="NCBI Taxonomy" id="75299"/>
    <lineage>
        <taxon>Eukaryota</taxon>
        <taxon>Metazoa</taxon>
        <taxon>Ecdysozoa</taxon>
        <taxon>Nematoda</taxon>
        <taxon>Chromadorea</taxon>
        <taxon>Rhabditida</taxon>
        <taxon>Spirurina</taxon>
        <taxon>Gnathostomatomorpha</taxon>
        <taxon>Gnathostomatoidea</taxon>
        <taxon>Gnathostomatidae</taxon>
        <taxon>Gnathostoma</taxon>
    </lineage>
</organism>
<dbReference type="EMBL" id="JBGFUD010000646">
    <property type="protein sequence ID" value="MFH4974960.1"/>
    <property type="molecule type" value="Genomic_DNA"/>
</dbReference>
<feature type="binding site" evidence="8">
    <location>
        <position position="370"/>
    </location>
    <ligand>
        <name>Zn(2+)</name>
        <dbReference type="ChEBI" id="CHEBI:29105"/>
        <note>catalytic</note>
    </ligand>
</feature>
<evidence type="ECO:0000256" key="3">
    <source>
        <dbReference type="ARBA" id="ARBA00022723"/>
    </source>
</evidence>
<feature type="site" description="Transition state stabilizer" evidence="9">
    <location>
        <position position="453"/>
    </location>
</feature>
<dbReference type="Gene3D" id="2.60.40.1730">
    <property type="entry name" value="tricorn interacting facor f3 domain"/>
    <property type="match status" value="2"/>
</dbReference>
<feature type="active site" description="Proton acceptor" evidence="7">
    <location>
        <position position="371"/>
    </location>
</feature>
<evidence type="ECO:0000256" key="9">
    <source>
        <dbReference type="PIRSR" id="PIRSR634016-4"/>
    </source>
</evidence>
<dbReference type="InterPro" id="IPR027268">
    <property type="entry name" value="Peptidase_M4/M1_CTD_sf"/>
</dbReference>
<feature type="domain" description="Peptidase M1 membrane alanine aminopeptidase" evidence="11">
    <location>
        <begin position="1220"/>
        <end position="1372"/>
    </location>
</feature>
<dbReference type="SUPFAM" id="SSF63737">
    <property type="entry name" value="Leukotriene A4 hydrolase N-terminal domain"/>
    <property type="match status" value="2"/>
</dbReference>
<dbReference type="SUPFAM" id="SSF55486">
    <property type="entry name" value="Metalloproteases ('zincins'), catalytic domain"/>
    <property type="match status" value="2"/>
</dbReference>
<evidence type="ECO:0000259" key="12">
    <source>
        <dbReference type="Pfam" id="PF11838"/>
    </source>
</evidence>
<dbReference type="Gene3D" id="1.25.50.20">
    <property type="match status" value="1"/>
</dbReference>
<proteinExistence type="inferred from homology"/>
<dbReference type="InterPro" id="IPR034016">
    <property type="entry name" value="M1_APN-typ"/>
</dbReference>
<evidence type="ECO:0000256" key="5">
    <source>
        <dbReference type="ARBA" id="ARBA00022833"/>
    </source>
</evidence>
<feature type="domain" description="Peptidase M1 membrane alanine aminopeptidase" evidence="11">
    <location>
        <begin position="298"/>
        <end position="503"/>
    </location>
</feature>
<evidence type="ECO:0000256" key="8">
    <source>
        <dbReference type="PIRSR" id="PIRSR634016-3"/>
    </source>
</evidence>
<comment type="caution">
    <text evidence="14">The sequence shown here is derived from an EMBL/GenBank/DDBJ whole genome shotgun (WGS) entry which is preliminary data.</text>
</comment>
<dbReference type="InterPro" id="IPR050344">
    <property type="entry name" value="Peptidase_M1_aminopeptidases"/>
</dbReference>
<evidence type="ECO:0000256" key="10">
    <source>
        <dbReference type="SAM" id="SignalP"/>
    </source>
</evidence>
<dbReference type="Pfam" id="PF11838">
    <property type="entry name" value="ERAP1_C"/>
    <property type="match status" value="1"/>
</dbReference>
<keyword evidence="5 8" id="KW-0862">Zinc</keyword>
<dbReference type="PRINTS" id="PR00756">
    <property type="entry name" value="ALADIPTASE"/>
</dbReference>
<evidence type="ECO:0000259" key="11">
    <source>
        <dbReference type="Pfam" id="PF01433"/>
    </source>
</evidence>
<dbReference type="InterPro" id="IPR045357">
    <property type="entry name" value="Aminopeptidase_N-like_N"/>
</dbReference>
<name>A0ABD6E4P8_9BILA</name>
<keyword evidence="15" id="KW-1185">Reference proteome</keyword>
<dbReference type="GO" id="GO:0006508">
    <property type="term" value="P:proteolysis"/>
    <property type="evidence" value="ECO:0007669"/>
    <property type="project" value="UniProtKB-KW"/>
</dbReference>
<accession>A0ABD6E4P8</accession>
<gene>
    <name evidence="14" type="ORF">AB6A40_001669</name>
</gene>
<feature type="domain" description="Aminopeptidase N-like N-terminal" evidence="13">
    <location>
        <begin position="68"/>
        <end position="263"/>
    </location>
</feature>
<dbReference type="Gene3D" id="1.10.390.10">
    <property type="entry name" value="Neutral Protease Domain 2"/>
    <property type="match status" value="2"/>
</dbReference>
<feature type="chain" id="PRO_5044777862" description="Aminopeptidase N" evidence="10">
    <location>
        <begin position="18"/>
        <end position="1391"/>
    </location>
</feature>
<sequence length="1391" mass="161416">MFVTYLITVLAILSVNTLEEVLPVDTEGKSLWTNDERDWYEKEDAVENRVYPDQWKTRIPDELEALDYYVHVKTYFPFKGITFPTDRNMTFDGICTFIFKPKIDNLEKITIHSQNLDYSNGYVKLFNMEGDDLGKAEYDFVKEKDHMIIKPPISLKKGQTYMLSFKYVGKLNHYMDSGFFYTHYVDGDGEYHWMVGTHMQTGYARYCFPCLDEPAYKAVIHMTLTYPKTLIALSNSMERTPLDIGEGWSVIQFPPTVKMSTYLASIAIGPFVYEGGYNSDGTLVRIWGWTGQEKYLTFAAEIAKKCLVEMARFTDFKFPMKKSDQLGLPEYVSGANEMFGLVQYKYQYIAFNEKLQSTWVRKSAAKTICHELTHQWFGNTVTATFWDEIFMNEGFANFFENYALRWSQPVQANFLKADFEVAIEQRALRADGNLRRSHPIILPRAAHFDDITYRKGASVIRMIMHTLSFDVFREALRSYIQKYRFSNADHSMLFEILTETAKKHGVKDWCGAPLDATKFLSPWFLQQCYPVVTVTNNQAFTPGHQTQQPFNDITLLPNTSKYEYTWPIPLFNRNLTEPDGVFGWLPPAYDQCSHRRKLVSNALHWEIGNADRRSFTRVNYDDIGFARALDRIKNPNHPSVSVNDRISILTDQYAFLKSAQASGKPFSYDRTLEALLAVFPNHPHYGTINQALPLIEELELLFEGSEHFGLFKRFIANITIDNYNALQWKTTGNWDVDLARYFLLPYAVRYDVGDARKKSLKIFGKLKEACKGTTKGVTDCAFEIAHPDIRPAVYCAAAKYGTREDFKWLLDIYKQQVSAEFYFYHEYYAMLQGLACTENKDDAMSLISVLLEAYRVEFLRGFWSALPFIYTTTNPAFGDWLAEYLMTNTKQVIDSGNFEEYLNAMVASWYQKDRYDKITLMEKNLSLSGKDGKLMQKYVKRVKEQAQWSENHFPDIVRFFFNHFVVLGREVWLKKLPTDLRPTAYVFEFKPYFPGSAKYPWYKNMTFSANVIILFTVEEETKVLVLNAHRLLIPPSNIHLLCHGVSRERFTRYSGITYDYDNGMIMIPLKKQLQPKEHCALDVLYSGFIFRYPHDGVYINTNYFEFNDKKAFVMNTVFEGGPNARSMIPCFDEPEYKANWTVLVHHPSDMVVLSNTYERSTQVEREGWVLTEFATTPKMSSYLVSVAIGHFSSRTALTKDNVLVRVWAVTGMEKYAEVAIKVLQRSVEAMTTFTGQPYSLKKLDLVAMPQYTQHMSALESWGLICGKYQSILVDPKYARTRDIGNVITLITHEVVHQWFGNLVTMRWWNDLFLSESSANFWYVLGLYEAYPKQKRYGEFTLHAITQAGLQKDAIYDSPVTTAQEIMFNYKVYSKVKVEELKKFFLETKRPH</sequence>
<keyword evidence="3 8" id="KW-0479">Metal-binding</keyword>
<comment type="cofactor">
    <cofactor evidence="8">
        <name>Zn(2+)</name>
        <dbReference type="ChEBI" id="CHEBI:29105"/>
    </cofactor>
    <text evidence="8">Binds 1 zinc ion per subunit.</text>
</comment>
<dbReference type="Pfam" id="PF01433">
    <property type="entry name" value="Peptidase_M1"/>
    <property type="match status" value="2"/>
</dbReference>
<keyword evidence="6" id="KW-0482">Metalloprotease</keyword>
<dbReference type="InterPro" id="IPR014782">
    <property type="entry name" value="Peptidase_M1_dom"/>
</dbReference>
<evidence type="ECO:0000256" key="6">
    <source>
        <dbReference type="ARBA" id="ARBA00023049"/>
    </source>
</evidence>
<dbReference type="PANTHER" id="PTHR11533">
    <property type="entry name" value="PROTEASE M1 ZINC METALLOPROTEASE"/>
    <property type="match status" value="1"/>
</dbReference>
<feature type="signal peptide" evidence="10">
    <location>
        <begin position="1"/>
        <end position="17"/>
    </location>
</feature>
<evidence type="ECO:0000256" key="1">
    <source>
        <dbReference type="ARBA" id="ARBA00010136"/>
    </source>
</evidence>
<evidence type="ECO:0000313" key="15">
    <source>
        <dbReference type="Proteomes" id="UP001608902"/>
    </source>
</evidence>
<dbReference type="GO" id="GO:0008237">
    <property type="term" value="F:metallopeptidase activity"/>
    <property type="evidence" value="ECO:0007669"/>
    <property type="project" value="UniProtKB-KW"/>
</dbReference>
<dbReference type="PANTHER" id="PTHR11533:SF293">
    <property type="entry name" value="AMINOPEPTIDASE-2-RELATED"/>
    <property type="match status" value="1"/>
</dbReference>
<keyword evidence="2" id="KW-0645">Protease</keyword>
<comment type="similarity">
    <text evidence="1">Belongs to the peptidase M1 family.</text>
</comment>
<feature type="binding site" evidence="8">
    <location>
        <position position="393"/>
    </location>
    <ligand>
        <name>Zn(2+)</name>
        <dbReference type="ChEBI" id="CHEBI:29105"/>
        <note>catalytic</note>
    </ligand>
</feature>